<comment type="similarity">
    <text evidence="2">Belongs to the chromate ion transporter (CHR) (TC 2.A.51) family.</text>
</comment>
<dbReference type="GO" id="GO:0015109">
    <property type="term" value="F:chromate transmembrane transporter activity"/>
    <property type="evidence" value="ECO:0007669"/>
    <property type="project" value="InterPro"/>
</dbReference>
<feature type="transmembrane region" description="Helical" evidence="7">
    <location>
        <begin position="190"/>
        <end position="207"/>
    </location>
</feature>
<comment type="subcellular location">
    <subcellularLocation>
        <location evidence="1">Cell membrane</location>
        <topology evidence="1">Multi-pass membrane protein</topology>
    </subcellularLocation>
</comment>
<feature type="transmembrane region" description="Helical" evidence="7">
    <location>
        <begin position="219"/>
        <end position="237"/>
    </location>
</feature>
<dbReference type="GO" id="GO:0005886">
    <property type="term" value="C:plasma membrane"/>
    <property type="evidence" value="ECO:0007669"/>
    <property type="project" value="UniProtKB-SubCell"/>
</dbReference>
<dbReference type="Proteomes" id="UP000619743">
    <property type="component" value="Unassembled WGS sequence"/>
</dbReference>
<keyword evidence="3" id="KW-1003">Cell membrane</keyword>
<dbReference type="PANTHER" id="PTHR33567:SF3">
    <property type="entry name" value="CHROMATE ION TRANSPORTER (EUROFUNG)"/>
    <property type="match status" value="1"/>
</dbReference>
<dbReference type="InterPro" id="IPR003370">
    <property type="entry name" value="Chromate_transpt"/>
</dbReference>
<keyword evidence="4 7" id="KW-0812">Transmembrane</keyword>
<feature type="transmembrane region" description="Helical" evidence="7">
    <location>
        <begin position="103"/>
        <end position="124"/>
    </location>
</feature>
<evidence type="ECO:0000256" key="1">
    <source>
        <dbReference type="ARBA" id="ARBA00004651"/>
    </source>
</evidence>
<keyword evidence="5 7" id="KW-1133">Transmembrane helix</keyword>
<dbReference type="OrthoDB" id="8969999at2"/>
<organism evidence="8 9">
    <name type="scientific">Neiella marina</name>
    <dbReference type="NCBI Taxonomy" id="508461"/>
    <lineage>
        <taxon>Bacteria</taxon>
        <taxon>Pseudomonadati</taxon>
        <taxon>Pseudomonadota</taxon>
        <taxon>Gammaproteobacteria</taxon>
        <taxon>Alteromonadales</taxon>
        <taxon>Echinimonadaceae</taxon>
        <taxon>Neiella</taxon>
    </lineage>
</organism>
<feature type="transmembrane region" description="Helical" evidence="7">
    <location>
        <begin position="249"/>
        <end position="270"/>
    </location>
</feature>
<evidence type="ECO:0000313" key="8">
    <source>
        <dbReference type="EMBL" id="GGA81050.1"/>
    </source>
</evidence>
<dbReference type="AlphaFoldDB" id="A0A8J2U610"/>
<gene>
    <name evidence="8" type="ORF">GCM10011369_23770</name>
</gene>
<feature type="transmembrane region" description="Helical" evidence="7">
    <location>
        <begin position="282"/>
        <end position="303"/>
    </location>
</feature>
<proteinExistence type="inferred from homology"/>
<feature type="transmembrane region" description="Helical" evidence="7">
    <location>
        <begin position="366"/>
        <end position="382"/>
    </location>
</feature>
<comment type="caution">
    <text evidence="8">The sequence shown here is derived from an EMBL/GenBank/DDBJ whole genome shotgun (WGS) entry which is preliminary data.</text>
</comment>
<evidence type="ECO:0000256" key="7">
    <source>
        <dbReference type="SAM" id="Phobius"/>
    </source>
</evidence>
<reference evidence="9" key="1">
    <citation type="journal article" date="2019" name="Int. J. Syst. Evol. Microbiol.">
        <title>The Global Catalogue of Microorganisms (GCM) 10K type strain sequencing project: providing services to taxonomists for standard genome sequencing and annotation.</title>
        <authorList>
            <consortium name="The Broad Institute Genomics Platform"/>
            <consortium name="The Broad Institute Genome Sequencing Center for Infectious Disease"/>
            <person name="Wu L."/>
            <person name="Ma J."/>
        </authorList>
    </citation>
    <scope>NUCLEOTIDE SEQUENCE [LARGE SCALE GENOMIC DNA]</scope>
    <source>
        <strain evidence="9">CGMCC 1.10130</strain>
    </source>
</reference>
<dbReference type="PIRSF" id="PIRSF004810">
    <property type="entry name" value="ChrA"/>
    <property type="match status" value="1"/>
</dbReference>
<accession>A0A8J2U610</accession>
<dbReference type="InterPro" id="IPR014047">
    <property type="entry name" value="Chr_Tranpt_l_chain"/>
</dbReference>
<dbReference type="PANTHER" id="PTHR33567">
    <property type="entry name" value="CHROMATE ION TRANSPORTER (EUROFUNG)"/>
    <property type="match status" value="1"/>
</dbReference>
<dbReference type="NCBIfam" id="TIGR00937">
    <property type="entry name" value="2A51"/>
    <property type="match status" value="1"/>
</dbReference>
<name>A0A8J2U610_9GAMM</name>
<evidence type="ECO:0000256" key="2">
    <source>
        <dbReference type="ARBA" id="ARBA00005262"/>
    </source>
</evidence>
<dbReference type="EMBL" id="BMDX01000011">
    <property type="protein sequence ID" value="GGA81050.1"/>
    <property type="molecule type" value="Genomic_DNA"/>
</dbReference>
<evidence type="ECO:0000256" key="4">
    <source>
        <dbReference type="ARBA" id="ARBA00022692"/>
    </source>
</evidence>
<evidence type="ECO:0000256" key="3">
    <source>
        <dbReference type="ARBA" id="ARBA00022475"/>
    </source>
</evidence>
<evidence type="ECO:0000256" key="5">
    <source>
        <dbReference type="ARBA" id="ARBA00022989"/>
    </source>
</evidence>
<evidence type="ECO:0000313" key="9">
    <source>
        <dbReference type="Proteomes" id="UP000619743"/>
    </source>
</evidence>
<feature type="transmembrane region" description="Helical" evidence="7">
    <location>
        <begin position="315"/>
        <end position="335"/>
    </location>
</feature>
<dbReference type="Pfam" id="PF02417">
    <property type="entry name" value="Chromate_transp"/>
    <property type="match status" value="2"/>
</dbReference>
<evidence type="ECO:0000256" key="6">
    <source>
        <dbReference type="ARBA" id="ARBA00023136"/>
    </source>
</evidence>
<protein>
    <submittedName>
        <fullName evidence="8">Chorismate-binding protein</fullName>
    </submittedName>
</protein>
<sequence>MWQIFKHFFSLGWVSFGGPAAHLGYFQRHFVQKLGWLKQERYAQLIALSQFLPGPGSSQVGFAIGYQRAGLLGGLTAFFAFTAPSFCIMFGIAIVNTSLTENLFYQSVIHALKLFAVVIVADAVLTMSKQFWQRQLGVVIGLASTVVMLIWPGISTQLLVLIAAAIIGCVQPSAPIDADNATGSELKPKWWALVVFGLLFVGLPLLASSNPLLSLFSDFFQAGALVFGGGHVVLPLLQEALVGQVSSDSFFLGYASAQAIPGPMFTLATFLGADLMPETPLIGALLATMAIFAPGLLLMVGFLSSWHGLMAKPRLAAAVSAVNAAVVGLLLSAWYSPIFVSSVLDAGDFAAVVVGYVLLRQLRVPVLFLVSGFCVFGVLSAMA</sequence>
<keyword evidence="6 7" id="KW-0472">Membrane</keyword>
<feature type="transmembrane region" description="Helical" evidence="7">
    <location>
        <begin position="71"/>
        <end position="97"/>
    </location>
</feature>
<dbReference type="RefSeq" id="WP_087506473.1">
    <property type="nucleotide sequence ID" value="NZ_BMDX01000011.1"/>
</dbReference>
<keyword evidence="9" id="KW-1185">Reference proteome</keyword>